<evidence type="ECO:0000259" key="7">
    <source>
        <dbReference type="PROSITE" id="PS50975"/>
    </source>
</evidence>
<dbReference type="Pfam" id="PF00364">
    <property type="entry name" value="Biotin_lipoyl"/>
    <property type="match status" value="1"/>
</dbReference>
<dbReference type="PANTHER" id="PTHR18866:SF126">
    <property type="entry name" value="BIOTIN CARBOXYLASE"/>
    <property type="match status" value="1"/>
</dbReference>
<evidence type="ECO:0000256" key="3">
    <source>
        <dbReference type="ARBA" id="ARBA00022741"/>
    </source>
</evidence>
<evidence type="ECO:0000259" key="6">
    <source>
        <dbReference type="PROSITE" id="PS50968"/>
    </source>
</evidence>
<dbReference type="SMART" id="SM00878">
    <property type="entry name" value="Biotin_carb_C"/>
    <property type="match status" value="1"/>
</dbReference>
<dbReference type="InterPro" id="IPR016185">
    <property type="entry name" value="PreATP-grasp_dom_sf"/>
</dbReference>
<organism evidence="9">
    <name type="scientific">freshwater metagenome</name>
    <dbReference type="NCBI Taxonomy" id="449393"/>
    <lineage>
        <taxon>unclassified sequences</taxon>
        <taxon>metagenomes</taxon>
        <taxon>ecological metagenomes</taxon>
    </lineage>
</organism>
<dbReference type="Gene3D" id="3.30.470.20">
    <property type="entry name" value="ATP-grasp fold, B domain"/>
    <property type="match status" value="1"/>
</dbReference>
<dbReference type="InterPro" id="IPR001882">
    <property type="entry name" value="Biotin_BS"/>
</dbReference>
<dbReference type="PANTHER" id="PTHR18866">
    <property type="entry name" value="CARBOXYLASE:PYRUVATE/ACETYL-COA/PROPIONYL-COA CARBOXYLASE"/>
    <property type="match status" value="1"/>
</dbReference>
<dbReference type="InterPro" id="IPR005479">
    <property type="entry name" value="CPAse_ATP-bd"/>
</dbReference>
<dbReference type="EMBL" id="CAEZYY010000024">
    <property type="protein sequence ID" value="CAB4761160.1"/>
    <property type="molecule type" value="Genomic_DNA"/>
</dbReference>
<dbReference type="GO" id="GO:0005524">
    <property type="term" value="F:ATP binding"/>
    <property type="evidence" value="ECO:0007669"/>
    <property type="project" value="UniProtKB-KW"/>
</dbReference>
<evidence type="ECO:0000313" key="9">
    <source>
        <dbReference type="EMBL" id="CAB4761160.1"/>
    </source>
</evidence>
<dbReference type="AlphaFoldDB" id="A0A6J6UMV9"/>
<dbReference type="PROSITE" id="PS50975">
    <property type="entry name" value="ATP_GRASP"/>
    <property type="match status" value="1"/>
</dbReference>
<dbReference type="InterPro" id="IPR011054">
    <property type="entry name" value="Rudment_hybrid_motif"/>
</dbReference>
<dbReference type="GO" id="GO:0046872">
    <property type="term" value="F:metal ion binding"/>
    <property type="evidence" value="ECO:0007669"/>
    <property type="project" value="InterPro"/>
</dbReference>
<dbReference type="CDD" id="cd06850">
    <property type="entry name" value="biotinyl_domain"/>
    <property type="match status" value="1"/>
</dbReference>
<evidence type="ECO:0000259" key="8">
    <source>
        <dbReference type="PROSITE" id="PS50979"/>
    </source>
</evidence>
<dbReference type="SUPFAM" id="SSF51246">
    <property type="entry name" value="Rudiment single hybrid motif"/>
    <property type="match status" value="1"/>
</dbReference>
<dbReference type="InterPro" id="IPR000089">
    <property type="entry name" value="Biotin_lipoyl"/>
</dbReference>
<dbReference type="InterPro" id="IPR050856">
    <property type="entry name" value="Biotin_carboxylase_complex"/>
</dbReference>
<dbReference type="InterPro" id="IPR005482">
    <property type="entry name" value="Biotin_COase_C"/>
</dbReference>
<gene>
    <name evidence="9" type="ORF">UFOPK2806_01668</name>
</gene>
<feature type="domain" description="Lipoyl-binding" evidence="6">
    <location>
        <begin position="563"/>
        <end position="638"/>
    </location>
</feature>
<dbReference type="InterPro" id="IPR011053">
    <property type="entry name" value="Single_hybrid_motif"/>
</dbReference>
<evidence type="ECO:0000256" key="2">
    <source>
        <dbReference type="ARBA" id="ARBA00022598"/>
    </source>
</evidence>
<dbReference type="FunFam" id="2.40.50.100:FF:000003">
    <property type="entry name" value="Acetyl-CoA carboxylase biotin carboxyl carrier protein"/>
    <property type="match status" value="1"/>
</dbReference>
<dbReference type="Pfam" id="PF21139">
    <property type="entry name" value="BT_MCC_alpha"/>
    <property type="match status" value="1"/>
</dbReference>
<comment type="cofactor">
    <cofactor evidence="1">
        <name>biotin</name>
        <dbReference type="ChEBI" id="CHEBI:57586"/>
    </cofactor>
</comment>
<keyword evidence="3" id="KW-0547">Nucleotide-binding</keyword>
<evidence type="ECO:0000256" key="5">
    <source>
        <dbReference type="ARBA" id="ARBA00023267"/>
    </source>
</evidence>
<dbReference type="GO" id="GO:0016874">
    <property type="term" value="F:ligase activity"/>
    <property type="evidence" value="ECO:0007669"/>
    <property type="project" value="UniProtKB-KW"/>
</dbReference>
<dbReference type="SUPFAM" id="SSF56059">
    <property type="entry name" value="Glutathione synthetase ATP-binding domain-like"/>
    <property type="match status" value="1"/>
</dbReference>
<dbReference type="Pfam" id="PF02786">
    <property type="entry name" value="CPSase_L_D2"/>
    <property type="match status" value="1"/>
</dbReference>
<sequence length="641" mass="67777">MINRVLVANRGEIARRVARTCAALGIETVAVFSDADEDALFVREATRAVRLPGTSSADTYLRIDLVVAAALKSGADAVHPGYGFLAENPAFAEAVIDAGLTWIGPPPSAMRSMGSKIEAKRLMRSAGVPVLPEGDEAGFPALVKASAGGGGRGMRIVRSEAELAGAVEAAAREAESAFGDGTVFVERYVERGRHIEIQMFADQHGNCVSLFERECSIQRRHQKIVEESPSPAVNEVLRAEMGAAAVAAARSVGYVGAGTVEFLLAPDGRFYFLEMNTRLQVEHPVTELVTGLDLVALQIAVAEGSPLPPAALHPTVNGHAIEVRLCAEDPAAGYLPQSGRVVDFDIPALANVRVDTGVMSGDDIPPYYDSMFAKVIAWAPTRSGAARLLAFALSSSRVHGVATNRDQLVQVLRHPEFLAGDIDTGFLERNPCTERVDGTHRLAAVAAALVGQARSREQVAVLPLVPSGWRNVTSQDQTVEFDIVGIGLVSVGYRFDRNGAVARLTVDGEPLGVTAGTPLTGSVLLTENGVSTRFHVRIGDQHAYVDSLEGSWTLRLVDRFPLPDSAGLAGSLVAPMPGSILRVLVETGQQVIPGQPLVVLEAMKMEHQVVAPSGGTVTQVLVAPGNQVSTGQALLVLEDKS</sequence>
<dbReference type="InterPro" id="IPR005481">
    <property type="entry name" value="BC-like_N"/>
</dbReference>
<keyword evidence="5" id="KW-0092">Biotin</keyword>
<reference evidence="9" key="1">
    <citation type="submission" date="2020-05" db="EMBL/GenBank/DDBJ databases">
        <authorList>
            <person name="Chiriac C."/>
            <person name="Salcher M."/>
            <person name="Ghai R."/>
            <person name="Kavagutti S V."/>
        </authorList>
    </citation>
    <scope>NUCLEOTIDE SEQUENCE</scope>
</reference>
<protein>
    <submittedName>
        <fullName evidence="9">Unannotated protein</fullName>
    </submittedName>
</protein>
<dbReference type="InterPro" id="IPR011764">
    <property type="entry name" value="Biotin_carboxylation_dom"/>
</dbReference>
<feature type="domain" description="Biotin carboxylation" evidence="8">
    <location>
        <begin position="1"/>
        <end position="432"/>
    </location>
</feature>
<dbReference type="InterPro" id="IPR011761">
    <property type="entry name" value="ATP-grasp"/>
</dbReference>
<dbReference type="PROSITE" id="PS00188">
    <property type="entry name" value="BIOTIN"/>
    <property type="match status" value="1"/>
</dbReference>
<proteinExistence type="predicted"/>
<dbReference type="Pfam" id="PF02785">
    <property type="entry name" value="Biotin_carb_C"/>
    <property type="match status" value="1"/>
</dbReference>
<feature type="domain" description="ATP-grasp" evidence="7">
    <location>
        <begin position="97"/>
        <end position="303"/>
    </location>
</feature>
<keyword evidence="4" id="KW-0067">ATP-binding</keyword>
<dbReference type="Gene3D" id="2.40.50.100">
    <property type="match status" value="1"/>
</dbReference>
<dbReference type="SUPFAM" id="SSF52440">
    <property type="entry name" value="PreATP-grasp domain"/>
    <property type="match status" value="1"/>
</dbReference>
<dbReference type="Pfam" id="PF00289">
    <property type="entry name" value="Biotin_carb_N"/>
    <property type="match status" value="1"/>
</dbReference>
<evidence type="ECO:0000256" key="1">
    <source>
        <dbReference type="ARBA" id="ARBA00001953"/>
    </source>
</evidence>
<dbReference type="PROSITE" id="PS00867">
    <property type="entry name" value="CPSASE_2"/>
    <property type="match status" value="1"/>
</dbReference>
<evidence type="ECO:0000256" key="4">
    <source>
        <dbReference type="ARBA" id="ARBA00022840"/>
    </source>
</evidence>
<dbReference type="InterPro" id="IPR048429">
    <property type="entry name" value="MCC_alpha_BT"/>
</dbReference>
<dbReference type="PROSITE" id="PS50968">
    <property type="entry name" value="BIOTINYL_LIPOYL"/>
    <property type="match status" value="1"/>
</dbReference>
<keyword evidence="2" id="KW-0436">Ligase</keyword>
<dbReference type="SUPFAM" id="SSF51230">
    <property type="entry name" value="Single hybrid motif"/>
    <property type="match status" value="1"/>
</dbReference>
<dbReference type="PROSITE" id="PS50979">
    <property type="entry name" value="BC"/>
    <property type="match status" value="1"/>
</dbReference>
<name>A0A6J6UMV9_9ZZZZ</name>
<accession>A0A6J6UMV9</accession>